<keyword evidence="1" id="KW-0812">Transmembrane</keyword>
<name>A0A9N8YU08_9GLOM</name>
<evidence type="ECO:0000256" key="1">
    <source>
        <dbReference type="SAM" id="Phobius"/>
    </source>
</evidence>
<accession>A0A9N8YU08</accession>
<feature type="transmembrane region" description="Helical" evidence="1">
    <location>
        <begin position="120"/>
        <end position="142"/>
    </location>
</feature>
<gene>
    <name evidence="2" type="ORF">AGERDE_LOCUS1615</name>
</gene>
<dbReference type="EMBL" id="CAJVPL010000115">
    <property type="protein sequence ID" value="CAG8449142.1"/>
    <property type="molecule type" value="Genomic_DNA"/>
</dbReference>
<comment type="caution">
    <text evidence="2">The sequence shown here is derived from an EMBL/GenBank/DDBJ whole genome shotgun (WGS) entry which is preliminary data.</text>
</comment>
<dbReference type="Proteomes" id="UP000789831">
    <property type="component" value="Unassembled WGS sequence"/>
</dbReference>
<keyword evidence="1" id="KW-0472">Membrane</keyword>
<keyword evidence="1" id="KW-1133">Transmembrane helix</keyword>
<sequence length="182" mass="20983">MSRQRLTKDKKSSTTSGKPTPIDTIAIHFAREIDVKITKSRIIYEKLQVFIEERVRFVHTFNFPYSVLYHDRAGNEHVIENGERGDEAVKQIKDLLESEEGEYVSDLYIMVDKSGGIKTWLFYNVDTISFLITLTCVIGLIFSTRFEVKAAVYLSGAFLAQRMVKHVELPGLPNFVKKYLRK</sequence>
<protein>
    <submittedName>
        <fullName evidence="2">6253_t:CDS:1</fullName>
    </submittedName>
</protein>
<dbReference type="OrthoDB" id="2319854at2759"/>
<evidence type="ECO:0000313" key="3">
    <source>
        <dbReference type="Proteomes" id="UP000789831"/>
    </source>
</evidence>
<organism evidence="2 3">
    <name type="scientific">Ambispora gerdemannii</name>
    <dbReference type="NCBI Taxonomy" id="144530"/>
    <lineage>
        <taxon>Eukaryota</taxon>
        <taxon>Fungi</taxon>
        <taxon>Fungi incertae sedis</taxon>
        <taxon>Mucoromycota</taxon>
        <taxon>Glomeromycotina</taxon>
        <taxon>Glomeromycetes</taxon>
        <taxon>Archaeosporales</taxon>
        <taxon>Ambisporaceae</taxon>
        <taxon>Ambispora</taxon>
    </lineage>
</organism>
<proteinExistence type="predicted"/>
<reference evidence="2" key="1">
    <citation type="submission" date="2021-06" db="EMBL/GenBank/DDBJ databases">
        <authorList>
            <person name="Kallberg Y."/>
            <person name="Tangrot J."/>
            <person name="Rosling A."/>
        </authorList>
    </citation>
    <scope>NUCLEOTIDE SEQUENCE</scope>
    <source>
        <strain evidence="2">MT106</strain>
    </source>
</reference>
<evidence type="ECO:0000313" key="2">
    <source>
        <dbReference type="EMBL" id="CAG8449142.1"/>
    </source>
</evidence>
<dbReference type="AlphaFoldDB" id="A0A9N8YU08"/>
<keyword evidence="3" id="KW-1185">Reference proteome</keyword>